<gene>
    <name evidence="1" type="ORF">HTZ77_08525</name>
</gene>
<proteinExistence type="predicted"/>
<keyword evidence="2" id="KW-1185">Reference proteome</keyword>
<dbReference type="RefSeq" id="WP_175588922.1">
    <property type="nucleotide sequence ID" value="NZ_JABWGN010000003.1"/>
</dbReference>
<evidence type="ECO:0000313" key="2">
    <source>
        <dbReference type="Proteomes" id="UP000586042"/>
    </source>
</evidence>
<sequence length="100" mass="11596">MPDRADWELAEFVERLDLWEKTEPASAALADVCLAVTRWIMNRCEDPYRGAERQDDFDNLWFAAIPGTLHDGQVVCCSYWIEETTRTVRCDLISTLTWPV</sequence>
<reference evidence="1 2" key="1">
    <citation type="submission" date="2020-06" db="EMBL/GenBank/DDBJ databases">
        <title>Nonomuraea sp. SMC257, a novel actinomycete isolated from soil.</title>
        <authorList>
            <person name="Chanama M."/>
        </authorList>
    </citation>
    <scope>NUCLEOTIDE SEQUENCE [LARGE SCALE GENOMIC DNA]</scope>
    <source>
        <strain evidence="1 2">SMC257</strain>
    </source>
</reference>
<name>A0A7Y6I4D1_9ACTN</name>
<accession>A0A7Y6I4D1</accession>
<comment type="caution">
    <text evidence="1">The sequence shown here is derived from an EMBL/GenBank/DDBJ whole genome shotgun (WGS) entry which is preliminary data.</text>
</comment>
<evidence type="ECO:0000313" key="1">
    <source>
        <dbReference type="EMBL" id="NUW31468.1"/>
    </source>
</evidence>
<dbReference type="EMBL" id="JABWGN010000003">
    <property type="protein sequence ID" value="NUW31468.1"/>
    <property type="molecule type" value="Genomic_DNA"/>
</dbReference>
<dbReference type="AlphaFoldDB" id="A0A7Y6I4D1"/>
<protein>
    <submittedName>
        <fullName evidence="1">Uncharacterized protein</fullName>
    </submittedName>
</protein>
<dbReference type="Proteomes" id="UP000586042">
    <property type="component" value="Unassembled WGS sequence"/>
</dbReference>
<organism evidence="1 2">
    <name type="scientific">Nonomuraea montanisoli</name>
    <dbReference type="NCBI Taxonomy" id="2741721"/>
    <lineage>
        <taxon>Bacteria</taxon>
        <taxon>Bacillati</taxon>
        <taxon>Actinomycetota</taxon>
        <taxon>Actinomycetes</taxon>
        <taxon>Streptosporangiales</taxon>
        <taxon>Streptosporangiaceae</taxon>
        <taxon>Nonomuraea</taxon>
    </lineage>
</organism>